<keyword evidence="1" id="KW-0812">Transmembrane</keyword>
<keyword evidence="1" id="KW-1133">Transmembrane helix</keyword>
<organism evidence="2 3">
    <name type="scientific">Alkalicaulis satelles</name>
    <dbReference type="NCBI Taxonomy" id="2609175"/>
    <lineage>
        <taxon>Bacteria</taxon>
        <taxon>Pseudomonadati</taxon>
        <taxon>Pseudomonadota</taxon>
        <taxon>Alphaproteobacteria</taxon>
        <taxon>Maricaulales</taxon>
        <taxon>Maricaulaceae</taxon>
        <taxon>Alkalicaulis</taxon>
    </lineage>
</organism>
<evidence type="ECO:0000313" key="2">
    <source>
        <dbReference type="EMBL" id="KAA5804474.1"/>
    </source>
</evidence>
<feature type="transmembrane region" description="Helical" evidence="1">
    <location>
        <begin position="100"/>
        <end position="120"/>
    </location>
</feature>
<protein>
    <submittedName>
        <fullName evidence="2">Uncharacterized protein</fullName>
    </submittedName>
</protein>
<comment type="caution">
    <text evidence="2">The sequence shown here is derived from an EMBL/GenBank/DDBJ whole genome shotgun (WGS) entry which is preliminary data.</text>
</comment>
<dbReference type="EMBL" id="VWOJ01000001">
    <property type="protein sequence ID" value="KAA5804474.1"/>
    <property type="molecule type" value="Genomic_DNA"/>
</dbReference>
<name>A0A5M6ZL48_9PROT</name>
<sequence length="126" mass="13579">MNPIRIHLLLGLVWLIAGMALGEHMGRTGDHSQMPTHAHAMLVGGVLPVLWALVYRAFGLAQGLLAWIQTGLHHVGSLVMIIALYFYYGPMSRDEALGPVLGVSAMLVIAATVLMLVLALRARTSD</sequence>
<dbReference type="AlphaFoldDB" id="A0A5M6ZL48"/>
<reference evidence="2 3" key="1">
    <citation type="submission" date="2019-09" db="EMBL/GenBank/DDBJ databases">
        <authorList>
            <person name="Kevbrin V."/>
            <person name="Grouzdev D.S."/>
        </authorList>
    </citation>
    <scope>NUCLEOTIDE SEQUENCE [LARGE SCALE GENOMIC DNA]</scope>
    <source>
        <strain evidence="2 3">G-192</strain>
    </source>
</reference>
<evidence type="ECO:0000313" key="3">
    <source>
        <dbReference type="Proteomes" id="UP000325122"/>
    </source>
</evidence>
<accession>A0A5M6ZL48</accession>
<dbReference type="RefSeq" id="WP_150021505.1">
    <property type="nucleotide sequence ID" value="NZ_VWOJ01000001.1"/>
</dbReference>
<keyword evidence="3" id="KW-1185">Reference proteome</keyword>
<feature type="transmembrane region" description="Helical" evidence="1">
    <location>
        <begin position="38"/>
        <end position="58"/>
    </location>
</feature>
<evidence type="ECO:0000256" key="1">
    <source>
        <dbReference type="SAM" id="Phobius"/>
    </source>
</evidence>
<dbReference type="Proteomes" id="UP000325122">
    <property type="component" value="Unassembled WGS sequence"/>
</dbReference>
<proteinExistence type="predicted"/>
<keyword evidence="1" id="KW-0472">Membrane</keyword>
<gene>
    <name evidence="2" type="ORF">F1654_00215</name>
</gene>
<feature type="transmembrane region" description="Helical" evidence="1">
    <location>
        <begin position="65"/>
        <end position="88"/>
    </location>
</feature>